<dbReference type="InterPro" id="IPR035093">
    <property type="entry name" value="RelE/ParE_toxin_dom_sf"/>
</dbReference>
<dbReference type="InterPro" id="IPR051803">
    <property type="entry name" value="TA_system_RelE-like_toxin"/>
</dbReference>
<name>A0A1X7ERT0_9HYPH</name>
<protein>
    <submittedName>
        <fullName evidence="3">Addiction module toxin, RelE/StbE family</fullName>
    </submittedName>
</protein>
<dbReference type="STRING" id="464029.SAMN02982989_1660"/>
<comment type="similarity">
    <text evidence="1">Belongs to the RelE toxin family.</text>
</comment>
<reference evidence="4" key="1">
    <citation type="submission" date="2017-04" db="EMBL/GenBank/DDBJ databases">
        <authorList>
            <person name="Varghese N."/>
            <person name="Submissions S."/>
        </authorList>
    </citation>
    <scope>NUCLEOTIDE SEQUENCE [LARGE SCALE GENOMIC DNA]</scope>
    <source>
        <strain evidence="4">B4P</strain>
    </source>
</reference>
<dbReference type="Proteomes" id="UP000192903">
    <property type="component" value="Unassembled WGS sequence"/>
</dbReference>
<evidence type="ECO:0000256" key="1">
    <source>
        <dbReference type="ARBA" id="ARBA00006226"/>
    </source>
</evidence>
<gene>
    <name evidence="3" type="ORF">SAMN02982989_1660</name>
</gene>
<dbReference type="Gene3D" id="3.30.2310.20">
    <property type="entry name" value="RelE-like"/>
    <property type="match status" value="1"/>
</dbReference>
<dbReference type="AlphaFoldDB" id="A0A1X7ERT0"/>
<dbReference type="NCBIfam" id="TIGR02385">
    <property type="entry name" value="RelE_StbE"/>
    <property type="match status" value="1"/>
</dbReference>
<dbReference type="InterPro" id="IPR007712">
    <property type="entry name" value="RelE/ParE_toxin"/>
</dbReference>
<dbReference type="OrthoDB" id="595470at2"/>
<evidence type="ECO:0000313" key="3">
    <source>
        <dbReference type="EMBL" id="SMF38691.1"/>
    </source>
</evidence>
<dbReference type="PANTHER" id="PTHR33755">
    <property type="entry name" value="TOXIN PARE1-RELATED"/>
    <property type="match status" value="1"/>
</dbReference>
<keyword evidence="4" id="KW-1185">Reference proteome</keyword>
<dbReference type="Pfam" id="PF05016">
    <property type="entry name" value="ParE_toxin"/>
    <property type="match status" value="1"/>
</dbReference>
<accession>A0A1X7ERT0</accession>
<dbReference type="RefSeq" id="WP_085421950.1">
    <property type="nucleotide sequence ID" value="NZ_FXAF01000006.1"/>
</dbReference>
<dbReference type="EMBL" id="FXAF01000006">
    <property type="protein sequence ID" value="SMF38691.1"/>
    <property type="molecule type" value="Genomic_DNA"/>
</dbReference>
<proteinExistence type="inferred from homology"/>
<evidence type="ECO:0000313" key="4">
    <source>
        <dbReference type="Proteomes" id="UP000192903"/>
    </source>
</evidence>
<keyword evidence="2" id="KW-1277">Toxin-antitoxin system</keyword>
<sequence length="93" mass="10836">MKLFWTRQARLDRRAIFDYIRRENPIAAVAMDHQFTKAADQLARHPLSGRAGRVTDTRELPAHPSYLLIYDVKEDAVRILNVIHTARQWPPSD</sequence>
<evidence type="ECO:0000256" key="2">
    <source>
        <dbReference type="ARBA" id="ARBA00022649"/>
    </source>
</evidence>
<organism evidence="3 4">
    <name type="scientific">Xaviernesmea oryzae</name>
    <dbReference type="NCBI Taxonomy" id="464029"/>
    <lineage>
        <taxon>Bacteria</taxon>
        <taxon>Pseudomonadati</taxon>
        <taxon>Pseudomonadota</taxon>
        <taxon>Alphaproteobacteria</taxon>
        <taxon>Hyphomicrobiales</taxon>
        <taxon>Rhizobiaceae</taxon>
        <taxon>Rhizobium/Agrobacterium group</taxon>
        <taxon>Xaviernesmea</taxon>
    </lineage>
</organism>